<dbReference type="InterPro" id="IPR003445">
    <property type="entry name" value="Cat_transpt"/>
</dbReference>
<dbReference type="Proteomes" id="UP001566331">
    <property type="component" value="Unassembled WGS sequence"/>
</dbReference>
<feature type="transmembrane region" description="Helical" evidence="8">
    <location>
        <begin position="61"/>
        <end position="91"/>
    </location>
</feature>
<proteinExistence type="predicted"/>
<comment type="caution">
    <text evidence="9">The sequence shown here is derived from an EMBL/GenBank/DDBJ whole genome shotgun (WGS) entry which is preliminary data.</text>
</comment>
<feature type="transmembrane region" description="Helical" evidence="8">
    <location>
        <begin position="178"/>
        <end position="200"/>
    </location>
</feature>
<evidence type="ECO:0000256" key="3">
    <source>
        <dbReference type="ARBA" id="ARBA00022475"/>
    </source>
</evidence>
<evidence type="ECO:0000256" key="7">
    <source>
        <dbReference type="ARBA" id="ARBA00023136"/>
    </source>
</evidence>
<accession>A0ABV4HN67</accession>
<sequence>MPLAFLGAILVGTALLMLPVSRAGEGSASLLTALFTSTSAVCVTGLIVEDTPLYWSLFGQWVILGLFQVGGFGIMTGATLLGLLVAGRLGLGTRLVAQAETRSLGLGDVTGVLRLVLLATVAVESLATAALTLRLHFGYGEPWGTALWNGVFQAVSAFNNAGFSTYSDSLMGFVADPWVVMPIMLAVILGGLGFPVLYELRRQPARWARWSVHTKITLIGTAALIAGGALAIGLSEWHNAATLGPLDTGGKLLGAVFHSVTARTAGFNTLDVGQMRLESLAVNYVLMFIGGGSAGTAGGIKVTTFFLLGFVVWAEVRGGRDTTAFHRRISHETQRQALTVVLLAVTVLAFATLALLAMTELPLHDVMFEAISAFATVGLSTGITAELPPAGQGILIVLMFVGRVGTITVATALALRSRRRPYRYPEERPIVG</sequence>
<name>A0ABV4HN67_9GAMM</name>
<keyword evidence="6" id="KW-0406">Ion transport</keyword>
<feature type="transmembrane region" description="Helical" evidence="8">
    <location>
        <begin position="337"/>
        <end position="358"/>
    </location>
</feature>
<evidence type="ECO:0000256" key="4">
    <source>
        <dbReference type="ARBA" id="ARBA00022692"/>
    </source>
</evidence>
<keyword evidence="5 8" id="KW-1133">Transmembrane helix</keyword>
<organism evidence="9 10">
    <name type="scientific">Luteimonas salinilitoris</name>
    <dbReference type="NCBI Taxonomy" id="3237697"/>
    <lineage>
        <taxon>Bacteria</taxon>
        <taxon>Pseudomonadati</taxon>
        <taxon>Pseudomonadota</taxon>
        <taxon>Gammaproteobacteria</taxon>
        <taxon>Lysobacterales</taxon>
        <taxon>Lysobacteraceae</taxon>
        <taxon>Luteimonas</taxon>
    </lineage>
</organism>
<dbReference type="PANTHER" id="PTHR32024:SF1">
    <property type="entry name" value="KTR SYSTEM POTASSIUM UPTAKE PROTEIN B"/>
    <property type="match status" value="1"/>
</dbReference>
<dbReference type="Pfam" id="PF02386">
    <property type="entry name" value="TrkH"/>
    <property type="match status" value="1"/>
</dbReference>
<keyword evidence="4 8" id="KW-0812">Transmembrane</keyword>
<evidence type="ECO:0000256" key="8">
    <source>
        <dbReference type="SAM" id="Phobius"/>
    </source>
</evidence>
<comment type="subcellular location">
    <subcellularLocation>
        <location evidence="1">Cell membrane</location>
        <topology evidence="1">Multi-pass membrane protein</topology>
    </subcellularLocation>
</comment>
<dbReference type="RefSeq" id="WP_370562039.1">
    <property type="nucleotide sequence ID" value="NZ_JBFWIB010000001.1"/>
</dbReference>
<evidence type="ECO:0000313" key="10">
    <source>
        <dbReference type="Proteomes" id="UP001566331"/>
    </source>
</evidence>
<feature type="transmembrane region" description="Helical" evidence="8">
    <location>
        <begin position="284"/>
        <end position="316"/>
    </location>
</feature>
<evidence type="ECO:0000256" key="5">
    <source>
        <dbReference type="ARBA" id="ARBA00022989"/>
    </source>
</evidence>
<feature type="transmembrane region" description="Helical" evidence="8">
    <location>
        <begin position="112"/>
        <end position="133"/>
    </location>
</feature>
<evidence type="ECO:0000256" key="6">
    <source>
        <dbReference type="ARBA" id="ARBA00023065"/>
    </source>
</evidence>
<feature type="transmembrane region" description="Helical" evidence="8">
    <location>
        <begin position="394"/>
        <end position="415"/>
    </location>
</feature>
<keyword evidence="3" id="KW-1003">Cell membrane</keyword>
<feature type="transmembrane region" description="Helical" evidence="8">
    <location>
        <begin position="212"/>
        <end position="234"/>
    </location>
</feature>
<dbReference type="PANTHER" id="PTHR32024">
    <property type="entry name" value="TRK SYSTEM POTASSIUM UPTAKE PROTEIN TRKG-RELATED"/>
    <property type="match status" value="1"/>
</dbReference>
<evidence type="ECO:0000256" key="2">
    <source>
        <dbReference type="ARBA" id="ARBA00022448"/>
    </source>
</evidence>
<keyword evidence="10" id="KW-1185">Reference proteome</keyword>
<reference evidence="9 10" key="1">
    <citation type="submission" date="2024-07" db="EMBL/GenBank/DDBJ databases">
        <title>Luteimonas salilacus sp. nov., isolated from the shore soil of Salt Lake in Tibet of China.</title>
        <authorList>
            <person name="Zhang X."/>
            <person name="Li A."/>
        </authorList>
    </citation>
    <scope>NUCLEOTIDE SEQUENCE [LARGE SCALE GENOMIC DNA]</scope>
    <source>
        <strain evidence="9 10">B3-2-R+30</strain>
    </source>
</reference>
<gene>
    <name evidence="9" type="ORF">AB6713_06050</name>
</gene>
<evidence type="ECO:0000313" key="9">
    <source>
        <dbReference type="EMBL" id="MEZ0474179.1"/>
    </source>
</evidence>
<evidence type="ECO:0000256" key="1">
    <source>
        <dbReference type="ARBA" id="ARBA00004651"/>
    </source>
</evidence>
<protein>
    <submittedName>
        <fullName evidence="9">TrkH family potassium uptake protein</fullName>
    </submittedName>
</protein>
<keyword evidence="2" id="KW-0813">Transport</keyword>
<dbReference type="EMBL" id="JBFWIC010000006">
    <property type="protein sequence ID" value="MEZ0474179.1"/>
    <property type="molecule type" value="Genomic_DNA"/>
</dbReference>
<keyword evidence="7 8" id="KW-0472">Membrane</keyword>